<dbReference type="EMBL" id="CM056742">
    <property type="protein sequence ID" value="KAJ8675421.1"/>
    <property type="molecule type" value="Genomic_DNA"/>
</dbReference>
<name>A0ACC2NX90_9HYME</name>
<reference evidence="1" key="1">
    <citation type="submission" date="2023-04" db="EMBL/GenBank/DDBJ databases">
        <title>A chromosome-level genome assembly of the parasitoid wasp Eretmocerus hayati.</title>
        <authorList>
            <person name="Zhong Y."/>
            <person name="Liu S."/>
            <person name="Liu Y."/>
        </authorList>
    </citation>
    <scope>NUCLEOTIDE SEQUENCE</scope>
    <source>
        <strain evidence="1">ZJU_SS_LIU_2023</strain>
    </source>
</reference>
<accession>A0ACC2NX90</accession>
<protein>
    <submittedName>
        <fullName evidence="1">Uncharacterized protein</fullName>
    </submittedName>
</protein>
<evidence type="ECO:0000313" key="1">
    <source>
        <dbReference type="EMBL" id="KAJ8675421.1"/>
    </source>
</evidence>
<proteinExistence type="predicted"/>
<organism evidence="1 2">
    <name type="scientific">Eretmocerus hayati</name>
    <dbReference type="NCBI Taxonomy" id="131215"/>
    <lineage>
        <taxon>Eukaryota</taxon>
        <taxon>Metazoa</taxon>
        <taxon>Ecdysozoa</taxon>
        <taxon>Arthropoda</taxon>
        <taxon>Hexapoda</taxon>
        <taxon>Insecta</taxon>
        <taxon>Pterygota</taxon>
        <taxon>Neoptera</taxon>
        <taxon>Endopterygota</taxon>
        <taxon>Hymenoptera</taxon>
        <taxon>Apocrita</taxon>
        <taxon>Proctotrupomorpha</taxon>
        <taxon>Chalcidoidea</taxon>
        <taxon>Aphelinidae</taxon>
        <taxon>Aphelininae</taxon>
        <taxon>Eretmocerus</taxon>
    </lineage>
</organism>
<evidence type="ECO:0000313" key="2">
    <source>
        <dbReference type="Proteomes" id="UP001239111"/>
    </source>
</evidence>
<comment type="caution">
    <text evidence="1">The sequence shown here is derived from an EMBL/GenBank/DDBJ whole genome shotgun (WGS) entry which is preliminary data.</text>
</comment>
<sequence length="235" mass="26970">MTLPNDNEFDSIQQKQVCVTLTTPKNSNGQRTKISKPDGIEFRVRNKQGCSVAWAGYLEWMEKIKSESSDGKWIENRTRELTCQISVKSDDDGLRKKIASWPSKLWIRPIPKALFQDENRRILSHLRGAKRIEIKPSDCKALQSLLEITTDQYVGSIHLETSDAKDEIRTLILVYCPEKRAYDGVIPKDQQAYIDSLKRAVSETKNRVMTRRNSAVNKDKVYPNNKTVQGQNNSR</sequence>
<keyword evidence="2" id="KW-1185">Reference proteome</keyword>
<dbReference type="Proteomes" id="UP001239111">
    <property type="component" value="Chromosome 2"/>
</dbReference>
<gene>
    <name evidence="1" type="ORF">QAD02_011207</name>
</gene>